<dbReference type="Gene3D" id="3.40.50.850">
    <property type="entry name" value="Isochorismatase-like"/>
    <property type="match status" value="1"/>
</dbReference>
<dbReference type="RefSeq" id="WP_186913473.1">
    <property type="nucleotide sequence ID" value="NZ_JACOFV010000015.1"/>
</dbReference>
<organism evidence="3 4">
    <name type="scientific">Undibacterium jejuense</name>
    <dbReference type="NCBI Taxonomy" id="1344949"/>
    <lineage>
        <taxon>Bacteria</taxon>
        <taxon>Pseudomonadati</taxon>
        <taxon>Pseudomonadota</taxon>
        <taxon>Betaproteobacteria</taxon>
        <taxon>Burkholderiales</taxon>
        <taxon>Oxalobacteraceae</taxon>
        <taxon>Undibacterium</taxon>
    </lineage>
</organism>
<evidence type="ECO:0000313" key="4">
    <source>
        <dbReference type="Proteomes" id="UP000634011"/>
    </source>
</evidence>
<sequence>MKQNLHLLVIDPQNDFCDLPQAYLGYDSQKKEKLFPALAVPGAHADMQRVAQLIKLGGAGLSAISVTLDSHHHYDIAHPCFWIKKDQQPVFPFTVISAAAVRKEDYLPRDRTGLPRVLAYLDALEKNGRYQLMVWPVHCEIGSWGHNIHPDVRHAYNAWEEAYCKIVQKIYKGSNPWTEHYSAIMAEVPEENDPHTQLNQRLIQTINEADTVYIAGEASSHCVKATTEHLIEHVEPAALSKLVLLTDCMSPVSGFEAMHEQFIQNALARGLQIANAGDVLPALIANSQSR</sequence>
<name>A0A923HRS3_9BURK</name>
<accession>A0A923HRS3</accession>
<reference evidence="3" key="1">
    <citation type="submission" date="2020-08" db="EMBL/GenBank/DDBJ databases">
        <title>Novel species isolated from subtropical streams in China.</title>
        <authorList>
            <person name="Lu H."/>
        </authorList>
    </citation>
    <scope>NUCLEOTIDE SEQUENCE</scope>
    <source>
        <strain evidence="3">KACC 12607</strain>
    </source>
</reference>
<evidence type="ECO:0000256" key="1">
    <source>
        <dbReference type="ARBA" id="ARBA00006336"/>
    </source>
</evidence>
<dbReference type="InterPro" id="IPR052347">
    <property type="entry name" value="Isochorismatase_Nicotinamidase"/>
</dbReference>
<proteinExistence type="inferred from homology"/>
<evidence type="ECO:0000256" key="2">
    <source>
        <dbReference type="ARBA" id="ARBA00022801"/>
    </source>
</evidence>
<dbReference type="SUPFAM" id="SSF52499">
    <property type="entry name" value="Isochorismatase-like hydrolases"/>
    <property type="match status" value="1"/>
</dbReference>
<keyword evidence="4" id="KW-1185">Reference proteome</keyword>
<dbReference type="EMBL" id="JACOFV010000015">
    <property type="protein sequence ID" value="MBC3863528.1"/>
    <property type="molecule type" value="Genomic_DNA"/>
</dbReference>
<dbReference type="PANTHER" id="PTHR11080:SF2">
    <property type="entry name" value="LD05707P"/>
    <property type="match status" value="1"/>
</dbReference>
<protein>
    <submittedName>
        <fullName evidence="3">Cysteine hydrolase</fullName>
    </submittedName>
</protein>
<evidence type="ECO:0000313" key="3">
    <source>
        <dbReference type="EMBL" id="MBC3863528.1"/>
    </source>
</evidence>
<dbReference type="PANTHER" id="PTHR11080">
    <property type="entry name" value="PYRAZINAMIDASE/NICOTINAMIDASE"/>
    <property type="match status" value="1"/>
</dbReference>
<gene>
    <name evidence="3" type="ORF">H8K32_15590</name>
</gene>
<keyword evidence="2 3" id="KW-0378">Hydrolase</keyword>
<comment type="similarity">
    <text evidence="1">Belongs to the isochorismatase family.</text>
</comment>
<dbReference type="GO" id="GO:0016787">
    <property type="term" value="F:hydrolase activity"/>
    <property type="evidence" value="ECO:0007669"/>
    <property type="project" value="UniProtKB-KW"/>
</dbReference>
<dbReference type="InterPro" id="IPR036380">
    <property type="entry name" value="Isochorismatase-like_sf"/>
</dbReference>
<comment type="caution">
    <text evidence="3">The sequence shown here is derived from an EMBL/GenBank/DDBJ whole genome shotgun (WGS) entry which is preliminary data.</text>
</comment>
<dbReference type="Proteomes" id="UP000634011">
    <property type="component" value="Unassembled WGS sequence"/>
</dbReference>
<dbReference type="AlphaFoldDB" id="A0A923HRS3"/>